<sequence length="886" mass="93369">MPSVTLPLLSPTTTTTDTPPPTPKKAPKKLRRKNPPPSLTTTGAHQRLPSSAGSSTYSRPSSSKSNPPDHQTWTASHPASHQQGRRGSEPRAGDWSARTAEFPVGPLPALPAPVAAALYSGLVTPPPESELRQGGRQIQVEVQVQMQGQQSQSQNQNQNPGASPRSVSSVYSSPPASSNQEHFPVNVQQQPPQTPKTPQPPQVIIRGKGRDAFKAFSYDSYNSPSALPSTSLPASHDLPPPPPLPQVSYVPNAQHPNTLFASASTPPPANNHNTTTTTTTTTTTNNNMHSRSKTLPSNLDLTDLAPPPRIQARTPGGTPILPPLPSFQSGGFGFDLPSAAAAAATNNAINKNGNTAHHQQPKAPPTSSGRQKYRPTSLPSPTAPPVPDRKRPSMYFHPEPAPAPGGEPAEQGEYICHAITAEEPIPLPSSSTEHTPSPSPPTASEEFGQQQHQAPAKGRVRRKSDAVSSFLGGWKLTMMGGGNSSSTARNEKALSSGSESDVSPVGVGDGGGWIHRRKGSFSSTRPPSREKSKHGAYAQEYRELRAQKAAESATATTTTPTSLKRASHVASREGSAPASPVEGTGVSGILGGMAARERAAEKAKEGRRARRESAGYVSSSSDNSTLPPVPVVDPSKIASAASEVVSLDVAVRQMQLLESQLKKGRPLSPPDSRDGEKSESDRGYQASSEYSQTTTAATNSRQGSADSSQQNSGSSSPAGSIDQKFQVLPAPPQASSSKQQQISDSTGKGKSRSPLRNEIDSESVSSDEKKKLERPKSMGKHSSGGSTIGQHQDYFSRPKSSGAALGSGSGSAGSGSGSRPTTPPKPIAKLFVICCRCKYWHDLPSVMYRGMVENGGATRCPYCLHGMEVACCAGYTCVVYMHQKHH</sequence>
<feature type="compositionally biased region" description="Basic and acidic residues" evidence="1">
    <location>
        <begin position="766"/>
        <end position="776"/>
    </location>
</feature>
<feature type="compositionally biased region" description="Polar residues" evidence="1">
    <location>
        <begin position="685"/>
        <end position="701"/>
    </location>
</feature>
<feature type="compositionally biased region" description="Gly residues" evidence="1">
    <location>
        <begin position="805"/>
        <end position="816"/>
    </location>
</feature>
<dbReference type="AlphaFoldDB" id="A0A3N4L6V0"/>
<feature type="compositionally biased region" description="Low complexity" evidence="1">
    <location>
        <begin position="733"/>
        <end position="745"/>
    </location>
</feature>
<evidence type="ECO:0000313" key="2">
    <source>
        <dbReference type="EMBL" id="RPB13725.1"/>
    </source>
</evidence>
<feature type="compositionally biased region" description="Low complexity" evidence="1">
    <location>
        <begin position="1"/>
        <end position="17"/>
    </location>
</feature>
<reference evidence="2 3" key="1">
    <citation type="journal article" date="2018" name="Nat. Ecol. Evol.">
        <title>Pezizomycetes genomes reveal the molecular basis of ectomycorrhizal truffle lifestyle.</title>
        <authorList>
            <person name="Murat C."/>
            <person name="Payen T."/>
            <person name="Noel B."/>
            <person name="Kuo A."/>
            <person name="Morin E."/>
            <person name="Chen J."/>
            <person name="Kohler A."/>
            <person name="Krizsan K."/>
            <person name="Balestrini R."/>
            <person name="Da Silva C."/>
            <person name="Montanini B."/>
            <person name="Hainaut M."/>
            <person name="Levati E."/>
            <person name="Barry K.W."/>
            <person name="Belfiori B."/>
            <person name="Cichocki N."/>
            <person name="Clum A."/>
            <person name="Dockter R.B."/>
            <person name="Fauchery L."/>
            <person name="Guy J."/>
            <person name="Iotti M."/>
            <person name="Le Tacon F."/>
            <person name="Lindquist E.A."/>
            <person name="Lipzen A."/>
            <person name="Malagnac F."/>
            <person name="Mello A."/>
            <person name="Molinier V."/>
            <person name="Miyauchi S."/>
            <person name="Poulain J."/>
            <person name="Riccioni C."/>
            <person name="Rubini A."/>
            <person name="Sitrit Y."/>
            <person name="Splivallo R."/>
            <person name="Traeger S."/>
            <person name="Wang M."/>
            <person name="Zifcakova L."/>
            <person name="Wipf D."/>
            <person name="Zambonelli A."/>
            <person name="Paolocci F."/>
            <person name="Nowrousian M."/>
            <person name="Ottonello S."/>
            <person name="Baldrian P."/>
            <person name="Spatafora J.W."/>
            <person name="Henrissat B."/>
            <person name="Nagy L.G."/>
            <person name="Aury J.M."/>
            <person name="Wincker P."/>
            <person name="Grigoriev I.V."/>
            <person name="Bonfante P."/>
            <person name="Martin F.M."/>
        </authorList>
    </citation>
    <scope>NUCLEOTIDE SEQUENCE [LARGE SCALE GENOMIC DNA]</scope>
    <source>
        <strain evidence="2 3">CCBAS932</strain>
    </source>
</reference>
<organism evidence="2 3">
    <name type="scientific">Morchella conica CCBAS932</name>
    <dbReference type="NCBI Taxonomy" id="1392247"/>
    <lineage>
        <taxon>Eukaryota</taxon>
        <taxon>Fungi</taxon>
        <taxon>Dikarya</taxon>
        <taxon>Ascomycota</taxon>
        <taxon>Pezizomycotina</taxon>
        <taxon>Pezizomycetes</taxon>
        <taxon>Pezizales</taxon>
        <taxon>Morchellaceae</taxon>
        <taxon>Morchella</taxon>
    </lineage>
</organism>
<feature type="compositionally biased region" description="Basic and acidic residues" evidence="1">
    <location>
        <begin position="671"/>
        <end position="682"/>
    </location>
</feature>
<feature type="compositionally biased region" description="Low complexity" evidence="1">
    <location>
        <begin position="270"/>
        <end position="287"/>
    </location>
</feature>
<dbReference type="OrthoDB" id="5386674at2759"/>
<feature type="compositionally biased region" description="Low complexity" evidence="1">
    <location>
        <begin position="223"/>
        <end position="235"/>
    </location>
</feature>
<feature type="compositionally biased region" description="Basic residues" evidence="1">
    <location>
        <begin position="25"/>
        <end position="34"/>
    </location>
</feature>
<evidence type="ECO:0000313" key="3">
    <source>
        <dbReference type="Proteomes" id="UP000277580"/>
    </source>
</evidence>
<proteinExistence type="predicted"/>
<name>A0A3N4L6V0_9PEZI</name>
<feature type="compositionally biased region" description="Pro residues" evidence="1">
    <location>
        <begin position="192"/>
        <end position="201"/>
    </location>
</feature>
<feature type="compositionally biased region" description="Low complexity" evidence="1">
    <location>
        <begin position="549"/>
        <end position="564"/>
    </location>
</feature>
<feature type="compositionally biased region" description="Low complexity" evidence="1">
    <location>
        <begin position="137"/>
        <end position="178"/>
    </location>
</feature>
<feature type="compositionally biased region" description="Low complexity" evidence="1">
    <location>
        <begin position="428"/>
        <end position="446"/>
    </location>
</feature>
<accession>A0A3N4L6V0</accession>
<feature type="region of interest" description="Disordered" evidence="1">
    <location>
        <begin position="658"/>
        <end position="822"/>
    </location>
</feature>
<protein>
    <submittedName>
        <fullName evidence="2">Uncharacterized protein</fullName>
    </submittedName>
</protein>
<feature type="compositionally biased region" description="Low complexity" evidence="1">
    <location>
        <begin position="495"/>
        <end position="506"/>
    </location>
</feature>
<feature type="compositionally biased region" description="Low complexity" evidence="1">
    <location>
        <begin position="702"/>
        <end position="720"/>
    </location>
</feature>
<keyword evidence="3" id="KW-1185">Reference proteome</keyword>
<feature type="region of interest" description="Disordered" evidence="1">
    <location>
        <begin position="351"/>
        <end position="633"/>
    </location>
</feature>
<feature type="compositionally biased region" description="Polar residues" evidence="1">
    <location>
        <begin position="69"/>
        <end position="82"/>
    </location>
</feature>
<feature type="region of interest" description="Disordered" evidence="1">
    <location>
        <begin position="1"/>
        <end position="110"/>
    </location>
</feature>
<feature type="compositionally biased region" description="Basic and acidic residues" evidence="1">
    <location>
        <begin position="595"/>
        <end position="606"/>
    </location>
</feature>
<dbReference type="EMBL" id="ML119121">
    <property type="protein sequence ID" value="RPB13725.1"/>
    <property type="molecule type" value="Genomic_DNA"/>
</dbReference>
<feature type="compositionally biased region" description="Polar residues" evidence="1">
    <location>
        <begin position="249"/>
        <end position="264"/>
    </location>
</feature>
<feature type="compositionally biased region" description="Low complexity" evidence="1">
    <location>
        <begin position="49"/>
        <end position="68"/>
    </location>
</feature>
<gene>
    <name evidence="2" type="ORF">P167DRAFT_94335</name>
</gene>
<dbReference type="Proteomes" id="UP000277580">
    <property type="component" value="Unassembled WGS sequence"/>
</dbReference>
<dbReference type="InParanoid" id="A0A3N4L6V0"/>
<feature type="compositionally biased region" description="Polar residues" evidence="1">
    <location>
        <begin position="616"/>
        <end position="626"/>
    </location>
</feature>
<feature type="region of interest" description="Disordered" evidence="1">
    <location>
        <begin position="122"/>
        <end position="326"/>
    </location>
</feature>
<evidence type="ECO:0000256" key="1">
    <source>
        <dbReference type="SAM" id="MobiDB-lite"/>
    </source>
</evidence>